<evidence type="ECO:0000256" key="7">
    <source>
        <dbReference type="RuleBase" id="RU362109"/>
    </source>
</evidence>
<dbReference type="EC" id="2.3.2.23" evidence="1"/>
<dbReference type="PROSITE" id="PS50127">
    <property type="entry name" value="UBC_2"/>
    <property type="match status" value="1"/>
</dbReference>
<dbReference type="OrthoDB" id="7851174at2759"/>
<evidence type="ECO:0000256" key="2">
    <source>
        <dbReference type="ARBA" id="ARBA00022679"/>
    </source>
</evidence>
<evidence type="ECO:0000256" key="6">
    <source>
        <dbReference type="PROSITE-ProRule" id="PRU10133"/>
    </source>
</evidence>
<dbReference type="FunFam" id="3.10.110.10:FF:000020">
    <property type="entry name" value="Ubiquitin-conjugating enzyme E2 N"/>
    <property type="match status" value="1"/>
</dbReference>
<evidence type="ECO:0000256" key="5">
    <source>
        <dbReference type="ARBA" id="ARBA00022840"/>
    </source>
</evidence>
<dbReference type="SMART" id="SM00212">
    <property type="entry name" value="UBCc"/>
    <property type="match status" value="1"/>
</dbReference>
<gene>
    <name evidence="9" type="ORF">CANCADRAFT_27036</name>
</gene>
<evidence type="ECO:0000259" key="8">
    <source>
        <dbReference type="PROSITE" id="PS50127"/>
    </source>
</evidence>
<dbReference type="Gene3D" id="3.10.110.10">
    <property type="entry name" value="Ubiquitin Conjugating Enzyme"/>
    <property type="match status" value="1"/>
</dbReference>
<dbReference type="AlphaFoldDB" id="A0A1E4TBF9"/>
<keyword evidence="3 7" id="KW-0547">Nucleotide-binding</keyword>
<evidence type="ECO:0000256" key="3">
    <source>
        <dbReference type="ARBA" id="ARBA00022741"/>
    </source>
</evidence>
<sequence>MSFPKRIIKEAERIVSDPVPGIIAKPHEDNLRFFDVIIDGPEGSPFEGGHFKLELFLPEEYPMMAPKVRFLTKVYHPNIDKVGRICLDVLKNNWSPALQIRTVLLSIQSLLESPNPDDPLANDVAEAWKEDSSKAIATAKEWTNKYAK</sequence>
<feature type="domain" description="UBC core" evidence="8">
    <location>
        <begin position="2"/>
        <end position="148"/>
    </location>
</feature>
<keyword evidence="4 7" id="KW-0833">Ubl conjugation pathway</keyword>
<evidence type="ECO:0000256" key="1">
    <source>
        <dbReference type="ARBA" id="ARBA00012486"/>
    </source>
</evidence>
<reference evidence="10" key="1">
    <citation type="submission" date="2016-02" db="EMBL/GenBank/DDBJ databases">
        <title>Comparative genomics of biotechnologically important yeasts.</title>
        <authorList>
            <consortium name="DOE Joint Genome Institute"/>
            <person name="Riley R."/>
            <person name="Haridas S."/>
            <person name="Wolfe K.H."/>
            <person name="Lopes M.R."/>
            <person name="Hittinger C.T."/>
            <person name="Goker M."/>
            <person name="Salamov A."/>
            <person name="Wisecaver J."/>
            <person name="Long T.M."/>
            <person name="Aerts A.L."/>
            <person name="Barry K."/>
            <person name="Choi C."/>
            <person name="Clum A."/>
            <person name="Coughlan A.Y."/>
            <person name="Deshpande S."/>
            <person name="Douglass A.P."/>
            <person name="Hanson S.J."/>
            <person name="Klenk H.-P."/>
            <person name="Labutti K."/>
            <person name="Lapidus A."/>
            <person name="Lindquist E."/>
            <person name="Lipzen A."/>
            <person name="Meier-Kolthoff J.P."/>
            <person name="Ohm R.A."/>
            <person name="Otillar R.P."/>
            <person name="Pangilinan J."/>
            <person name="Peng Y."/>
            <person name="Rokas A."/>
            <person name="Rosa C.A."/>
            <person name="Scheuner C."/>
            <person name="Sibirny A.A."/>
            <person name="Slot J.C."/>
            <person name="Stielow J.B."/>
            <person name="Sun H."/>
            <person name="Kurtzman C.P."/>
            <person name="Blackwell M."/>
            <person name="Jeffries T.W."/>
            <person name="Grigoriev I.V."/>
        </authorList>
    </citation>
    <scope>NUCLEOTIDE SEQUENCE [LARGE SCALE GENOMIC DNA]</scope>
    <source>
        <strain evidence="10">NRRL Y-17796</strain>
    </source>
</reference>
<dbReference type="SUPFAM" id="SSF54495">
    <property type="entry name" value="UBC-like"/>
    <property type="match status" value="1"/>
</dbReference>
<accession>A0A1E4TBF9</accession>
<keyword evidence="5 7" id="KW-0067">ATP-binding</keyword>
<dbReference type="Proteomes" id="UP000095023">
    <property type="component" value="Unassembled WGS sequence"/>
</dbReference>
<dbReference type="CDD" id="cd23813">
    <property type="entry name" value="UBCc_UBE2N"/>
    <property type="match status" value="1"/>
</dbReference>
<evidence type="ECO:0000256" key="4">
    <source>
        <dbReference type="ARBA" id="ARBA00022786"/>
    </source>
</evidence>
<dbReference type="InterPro" id="IPR000608">
    <property type="entry name" value="UBC"/>
</dbReference>
<dbReference type="InterPro" id="IPR023313">
    <property type="entry name" value="UBQ-conjugating_AS"/>
</dbReference>
<dbReference type="GO" id="GO:0005524">
    <property type="term" value="F:ATP binding"/>
    <property type="evidence" value="ECO:0007669"/>
    <property type="project" value="UniProtKB-UniRule"/>
</dbReference>
<feature type="active site" description="Glycyl thioester intermediate" evidence="6">
    <location>
        <position position="86"/>
    </location>
</feature>
<dbReference type="GO" id="GO:0061631">
    <property type="term" value="F:ubiquitin conjugating enzyme activity"/>
    <property type="evidence" value="ECO:0007669"/>
    <property type="project" value="UniProtKB-EC"/>
</dbReference>
<organism evidence="9 10">
    <name type="scientific">Tortispora caseinolytica NRRL Y-17796</name>
    <dbReference type="NCBI Taxonomy" id="767744"/>
    <lineage>
        <taxon>Eukaryota</taxon>
        <taxon>Fungi</taxon>
        <taxon>Dikarya</taxon>
        <taxon>Ascomycota</taxon>
        <taxon>Saccharomycotina</taxon>
        <taxon>Trigonopsidomycetes</taxon>
        <taxon>Trigonopsidales</taxon>
        <taxon>Trigonopsidaceae</taxon>
        <taxon>Tortispora</taxon>
    </lineage>
</organism>
<dbReference type="InterPro" id="IPR016135">
    <property type="entry name" value="UBQ-conjugating_enzyme/RWD"/>
</dbReference>
<protein>
    <recommendedName>
        <fullName evidence="1">E2 ubiquitin-conjugating enzyme</fullName>
        <ecNumber evidence="1">2.3.2.23</ecNumber>
    </recommendedName>
</protein>
<dbReference type="PROSITE" id="PS00183">
    <property type="entry name" value="UBC_1"/>
    <property type="match status" value="1"/>
</dbReference>
<dbReference type="EMBL" id="KV453843">
    <property type="protein sequence ID" value="ODV89087.1"/>
    <property type="molecule type" value="Genomic_DNA"/>
</dbReference>
<keyword evidence="2" id="KW-0808">Transferase</keyword>
<keyword evidence="10" id="KW-1185">Reference proteome</keyword>
<evidence type="ECO:0000313" key="9">
    <source>
        <dbReference type="EMBL" id="ODV89087.1"/>
    </source>
</evidence>
<name>A0A1E4TBF9_9ASCO</name>
<dbReference type="Pfam" id="PF00179">
    <property type="entry name" value="UQ_con"/>
    <property type="match status" value="1"/>
</dbReference>
<comment type="similarity">
    <text evidence="7">Belongs to the ubiquitin-conjugating enzyme family.</text>
</comment>
<proteinExistence type="inferred from homology"/>
<dbReference type="PANTHER" id="PTHR24068">
    <property type="entry name" value="UBIQUITIN-CONJUGATING ENZYME E2"/>
    <property type="match status" value="1"/>
</dbReference>
<evidence type="ECO:0000313" key="10">
    <source>
        <dbReference type="Proteomes" id="UP000095023"/>
    </source>
</evidence>